<dbReference type="RefSeq" id="XP_025413066.1">
    <property type="nucleotide sequence ID" value="XM_025557281.1"/>
</dbReference>
<feature type="compositionally biased region" description="Acidic residues" evidence="1">
    <location>
        <begin position="250"/>
        <end position="267"/>
    </location>
</feature>
<dbReference type="Proteomes" id="UP000694846">
    <property type="component" value="Unplaced"/>
</dbReference>
<keyword evidence="4" id="KW-1185">Reference proteome</keyword>
<evidence type="ECO:0000256" key="1">
    <source>
        <dbReference type="SAM" id="MobiDB-lite"/>
    </source>
</evidence>
<evidence type="ECO:0000313" key="5">
    <source>
        <dbReference type="RefSeq" id="XP_025413066.1"/>
    </source>
</evidence>
<protein>
    <submittedName>
        <fullName evidence="5">Uncharacterized protein LOC112685417</fullName>
    </submittedName>
</protein>
<proteinExistence type="predicted"/>
<reference evidence="3" key="1">
    <citation type="submission" date="2018-04" db="EMBL/GenBank/DDBJ databases">
        <title>Transcriptome assembly of Sipha flava.</title>
        <authorList>
            <person name="Scully E.D."/>
            <person name="Geib S.M."/>
            <person name="Palmer N.A."/>
            <person name="Koch K."/>
            <person name="Bradshaw J."/>
            <person name="Heng-Moss T."/>
            <person name="Sarath G."/>
        </authorList>
    </citation>
    <scope>NUCLEOTIDE SEQUENCE</scope>
</reference>
<feature type="region of interest" description="Disordered" evidence="1">
    <location>
        <begin position="42"/>
        <end position="101"/>
    </location>
</feature>
<dbReference type="GeneID" id="112685417"/>
<feature type="signal peptide" evidence="2">
    <location>
        <begin position="1"/>
        <end position="26"/>
    </location>
</feature>
<feature type="compositionally biased region" description="Polar residues" evidence="1">
    <location>
        <begin position="88"/>
        <end position="97"/>
    </location>
</feature>
<sequence>MRTLYIMCTVVTVLQILDFSINGVSAAEGMVNEERTIRKRIITETSNDETQSGVKPRALGDNPKKKKKSVTSPPSEEEKENENENRQDSQQQPTNPTDAFRNLGKTTVEEFKNRGTDIVNGSTGMVKMMSRKTKAIGDLMGKQMRNVEDVTIDGIRMVSDAGDGLTRGTRHVMNSTKELAKEGGSQAYEGLRAITGLTKSTTKMAGTAINSPMSMAGDWIGVGRNAFAIPMRFSRTASTQINKRLFGDNENQDDDKQENKEEENEEEEKPKPKTKRTNKK</sequence>
<feature type="region of interest" description="Disordered" evidence="1">
    <location>
        <begin position="240"/>
        <end position="280"/>
    </location>
</feature>
<dbReference type="AlphaFoldDB" id="A0A2S2PYY1"/>
<evidence type="ECO:0000313" key="3">
    <source>
        <dbReference type="EMBL" id="MBY70122.1"/>
    </source>
</evidence>
<dbReference type="EMBL" id="GGMS01000919">
    <property type="protein sequence ID" value="MBY70122.1"/>
    <property type="molecule type" value="Transcribed_RNA"/>
</dbReference>
<evidence type="ECO:0000256" key="2">
    <source>
        <dbReference type="SAM" id="SignalP"/>
    </source>
</evidence>
<accession>A0A2S2PYY1</accession>
<evidence type="ECO:0000313" key="4">
    <source>
        <dbReference type="Proteomes" id="UP000694846"/>
    </source>
</evidence>
<reference evidence="5" key="2">
    <citation type="submission" date="2025-04" db="UniProtKB">
        <authorList>
            <consortium name="RefSeq"/>
        </authorList>
    </citation>
    <scope>IDENTIFICATION</scope>
    <source>
        <tissue evidence="5">Whole body</tissue>
    </source>
</reference>
<dbReference type="OrthoDB" id="6626054at2759"/>
<keyword evidence="2" id="KW-0732">Signal</keyword>
<feature type="compositionally biased region" description="Polar residues" evidence="1">
    <location>
        <begin position="43"/>
        <end position="53"/>
    </location>
</feature>
<name>A0A2S2PYY1_9HEMI</name>
<gene>
    <name evidence="5" type="primary">LOC112685417</name>
    <name evidence="3" type="ORF">g.164636</name>
</gene>
<organism evidence="3">
    <name type="scientific">Sipha flava</name>
    <name type="common">yellow sugarcane aphid</name>
    <dbReference type="NCBI Taxonomy" id="143950"/>
    <lineage>
        <taxon>Eukaryota</taxon>
        <taxon>Metazoa</taxon>
        <taxon>Ecdysozoa</taxon>
        <taxon>Arthropoda</taxon>
        <taxon>Hexapoda</taxon>
        <taxon>Insecta</taxon>
        <taxon>Pterygota</taxon>
        <taxon>Neoptera</taxon>
        <taxon>Paraneoptera</taxon>
        <taxon>Hemiptera</taxon>
        <taxon>Sternorrhyncha</taxon>
        <taxon>Aphidomorpha</taxon>
        <taxon>Aphidoidea</taxon>
        <taxon>Aphididae</taxon>
        <taxon>Sipha</taxon>
    </lineage>
</organism>
<feature type="chain" id="PRO_5044578955" evidence="2">
    <location>
        <begin position="27"/>
        <end position="280"/>
    </location>
</feature>